<keyword evidence="3" id="KW-1185">Reference proteome</keyword>
<organism evidence="2 3">
    <name type="scientific">Hevea brasiliensis</name>
    <name type="common">Para rubber tree</name>
    <name type="synonym">Siphonia brasiliensis</name>
    <dbReference type="NCBI Taxonomy" id="3981"/>
    <lineage>
        <taxon>Eukaryota</taxon>
        <taxon>Viridiplantae</taxon>
        <taxon>Streptophyta</taxon>
        <taxon>Embryophyta</taxon>
        <taxon>Tracheophyta</taxon>
        <taxon>Spermatophyta</taxon>
        <taxon>Magnoliopsida</taxon>
        <taxon>eudicotyledons</taxon>
        <taxon>Gunneridae</taxon>
        <taxon>Pentapetalae</taxon>
        <taxon>rosids</taxon>
        <taxon>fabids</taxon>
        <taxon>Malpighiales</taxon>
        <taxon>Euphorbiaceae</taxon>
        <taxon>Crotonoideae</taxon>
        <taxon>Micrandreae</taxon>
        <taxon>Hevea</taxon>
    </lineage>
</organism>
<evidence type="ECO:0000256" key="1">
    <source>
        <dbReference type="SAM" id="MobiDB-lite"/>
    </source>
</evidence>
<feature type="compositionally biased region" description="Polar residues" evidence="1">
    <location>
        <begin position="49"/>
        <end position="59"/>
    </location>
</feature>
<evidence type="ECO:0000313" key="2">
    <source>
        <dbReference type="EMBL" id="KAF2298545.1"/>
    </source>
</evidence>
<accession>A0A6A6LDL2</accession>
<dbReference type="Proteomes" id="UP000467840">
    <property type="component" value="Chromosome 1"/>
</dbReference>
<reference evidence="2 3" key="1">
    <citation type="journal article" date="2020" name="Mol. Plant">
        <title>The Chromosome-Based Rubber Tree Genome Provides New Insights into Spurge Genome Evolution and Rubber Biosynthesis.</title>
        <authorList>
            <person name="Liu J."/>
            <person name="Shi C."/>
            <person name="Shi C.C."/>
            <person name="Li W."/>
            <person name="Zhang Q.J."/>
            <person name="Zhang Y."/>
            <person name="Li K."/>
            <person name="Lu H.F."/>
            <person name="Shi C."/>
            <person name="Zhu S.T."/>
            <person name="Xiao Z.Y."/>
            <person name="Nan H."/>
            <person name="Yue Y."/>
            <person name="Zhu X.G."/>
            <person name="Wu Y."/>
            <person name="Hong X.N."/>
            <person name="Fan G.Y."/>
            <person name="Tong Y."/>
            <person name="Zhang D."/>
            <person name="Mao C.L."/>
            <person name="Liu Y.L."/>
            <person name="Hao S.J."/>
            <person name="Liu W.Q."/>
            <person name="Lv M.Q."/>
            <person name="Zhang H.B."/>
            <person name="Liu Y."/>
            <person name="Hu-Tang G.R."/>
            <person name="Wang J.P."/>
            <person name="Wang J.H."/>
            <person name="Sun Y.H."/>
            <person name="Ni S.B."/>
            <person name="Chen W.B."/>
            <person name="Zhang X.C."/>
            <person name="Jiao Y.N."/>
            <person name="Eichler E.E."/>
            <person name="Li G.H."/>
            <person name="Liu X."/>
            <person name="Gao L.Z."/>
        </authorList>
    </citation>
    <scope>NUCLEOTIDE SEQUENCE [LARGE SCALE GENOMIC DNA]</scope>
    <source>
        <strain evidence="3">cv. GT1</strain>
        <tissue evidence="2">Leaf</tissue>
    </source>
</reference>
<gene>
    <name evidence="2" type="ORF">GH714_024061</name>
</gene>
<feature type="region of interest" description="Disordered" evidence="1">
    <location>
        <begin position="1"/>
        <end position="63"/>
    </location>
</feature>
<evidence type="ECO:0000313" key="3">
    <source>
        <dbReference type="Proteomes" id="UP000467840"/>
    </source>
</evidence>
<proteinExistence type="predicted"/>
<protein>
    <submittedName>
        <fullName evidence="2">Uncharacterized protein</fullName>
    </submittedName>
</protein>
<name>A0A6A6LDL2_HEVBR</name>
<dbReference type="AlphaFoldDB" id="A0A6A6LDL2"/>
<comment type="caution">
    <text evidence="2">The sequence shown here is derived from an EMBL/GenBank/DDBJ whole genome shotgun (WGS) entry which is preliminary data.</text>
</comment>
<dbReference type="EMBL" id="JAAGAX010000011">
    <property type="protein sequence ID" value="KAF2298545.1"/>
    <property type="molecule type" value="Genomic_DNA"/>
</dbReference>
<sequence length="146" mass="15850">MPDPQNSSDKASEHVGREPRKSLEDDPSANSLAEVANRSRKSNSVNSKGTQESQQQSPSLAFLLSTHVPKTQFEHAKEFLGNGIASNDDNSSTRARIPHEKAFSVDPEALDIALRELGNVSIHGPTVSLELLESSPFLNCPAPRLH</sequence>
<feature type="compositionally biased region" description="Basic and acidic residues" evidence="1">
    <location>
        <begin position="10"/>
        <end position="24"/>
    </location>
</feature>